<protein>
    <submittedName>
        <fullName evidence="1">Uncharacterized protein</fullName>
    </submittedName>
</protein>
<gene>
    <name evidence="1" type="ORF">SDC9_201824</name>
</gene>
<organism evidence="1">
    <name type="scientific">bioreactor metagenome</name>
    <dbReference type="NCBI Taxonomy" id="1076179"/>
    <lineage>
        <taxon>unclassified sequences</taxon>
        <taxon>metagenomes</taxon>
        <taxon>ecological metagenomes</taxon>
    </lineage>
</organism>
<comment type="caution">
    <text evidence="1">The sequence shown here is derived from an EMBL/GenBank/DDBJ whole genome shotgun (WGS) entry which is preliminary data.</text>
</comment>
<proteinExistence type="predicted"/>
<reference evidence="1" key="1">
    <citation type="submission" date="2019-08" db="EMBL/GenBank/DDBJ databases">
        <authorList>
            <person name="Kucharzyk K."/>
            <person name="Murdoch R.W."/>
            <person name="Higgins S."/>
            <person name="Loffler F."/>
        </authorList>
    </citation>
    <scope>NUCLEOTIDE SEQUENCE</scope>
</reference>
<dbReference type="EMBL" id="VSSQ01122100">
    <property type="protein sequence ID" value="MPN54155.1"/>
    <property type="molecule type" value="Genomic_DNA"/>
</dbReference>
<accession>A0A645IRZ2</accession>
<name>A0A645IRZ2_9ZZZZ</name>
<evidence type="ECO:0000313" key="1">
    <source>
        <dbReference type="EMBL" id="MPN54155.1"/>
    </source>
</evidence>
<dbReference type="AlphaFoldDB" id="A0A645IRZ2"/>
<sequence>MLQVLAGQHCQHHGHAYAIVGSQGSTSGLYPVIINVSFNGIGFEIVLNVRIFFTDHVHMCLKNDSRTIFVSGSCIFTDEEVSNSIFCPI</sequence>